<evidence type="ECO:0000256" key="7">
    <source>
        <dbReference type="PIRSR" id="PIRSR639901-1"/>
    </source>
</evidence>
<proteinExistence type="inferred from homology"/>
<dbReference type="STRING" id="1481914.JCM19241_1732"/>
<organism evidence="10 11">
    <name type="scientific">Vibrio ishigakensis</name>
    <dbReference type="NCBI Taxonomy" id="1481914"/>
    <lineage>
        <taxon>Bacteria</taxon>
        <taxon>Pseudomonadati</taxon>
        <taxon>Pseudomonadota</taxon>
        <taxon>Gammaproteobacteria</taxon>
        <taxon>Vibrionales</taxon>
        <taxon>Vibrionaceae</taxon>
        <taxon>Vibrio</taxon>
    </lineage>
</organism>
<evidence type="ECO:0000313" key="11">
    <source>
        <dbReference type="Proteomes" id="UP000031666"/>
    </source>
</evidence>
<dbReference type="InterPro" id="IPR007507">
    <property type="entry name" value="Glycos_transf_N"/>
</dbReference>
<comment type="catalytic activity">
    <reaction evidence="6 8">
        <text>lipid IVA (E. coli) + CMP-3-deoxy-beta-D-manno-octulosonate = alpha-Kdo-(2-&gt;6)-lipid IVA (E. coli) + CMP + H(+)</text>
        <dbReference type="Rhea" id="RHEA:28066"/>
        <dbReference type="ChEBI" id="CHEBI:15378"/>
        <dbReference type="ChEBI" id="CHEBI:58603"/>
        <dbReference type="ChEBI" id="CHEBI:60364"/>
        <dbReference type="ChEBI" id="CHEBI:60377"/>
        <dbReference type="ChEBI" id="CHEBI:85987"/>
        <dbReference type="EC" id="2.4.99.12"/>
    </reaction>
</comment>
<evidence type="ECO:0000256" key="4">
    <source>
        <dbReference type="ARBA" id="ARBA00022679"/>
    </source>
</evidence>
<dbReference type="GO" id="GO:0009245">
    <property type="term" value="P:lipid A biosynthetic process"/>
    <property type="evidence" value="ECO:0007669"/>
    <property type="project" value="TreeGrafter"/>
</dbReference>
<name>A0A0B8QJK5_9VIBR</name>
<dbReference type="Gene3D" id="3.40.50.11720">
    <property type="entry name" value="3-Deoxy-D-manno-octulosonic-acid transferase, N-terminal domain"/>
    <property type="match status" value="1"/>
</dbReference>
<evidence type="ECO:0000313" key="10">
    <source>
        <dbReference type="EMBL" id="GAM77262.1"/>
    </source>
</evidence>
<dbReference type="InterPro" id="IPR038107">
    <property type="entry name" value="Glycos_transf_N_sf"/>
</dbReference>
<reference evidence="10 11" key="2">
    <citation type="submission" date="2015-01" db="EMBL/GenBank/DDBJ databases">
        <authorList>
            <consortium name="NBRP consortium"/>
            <person name="Sawabe T."/>
            <person name="Meirelles P."/>
            <person name="Feng G."/>
            <person name="Sayaka M."/>
            <person name="Hattori M."/>
            <person name="Ohkuma M."/>
        </authorList>
    </citation>
    <scope>NUCLEOTIDE SEQUENCE [LARGE SCALE GENOMIC DNA]</scope>
    <source>
        <strain evidence="11">JCM 19241</strain>
    </source>
</reference>
<comment type="pathway">
    <text evidence="1 8">Bacterial outer membrane biogenesis; LPS core biosynthesis.</text>
</comment>
<evidence type="ECO:0000259" key="9">
    <source>
        <dbReference type="Pfam" id="PF04413"/>
    </source>
</evidence>
<reference evidence="10 11" key="1">
    <citation type="submission" date="2015-01" db="EMBL/GenBank/DDBJ databases">
        <title>Vibrio sp. C94 JCM 19241 whole genome shotgun sequence.</title>
        <authorList>
            <person name="Sawabe T."/>
            <person name="Meirelles P."/>
            <person name="Feng G."/>
            <person name="Sayaka M."/>
            <person name="Hattori M."/>
            <person name="Ohkuma M."/>
        </authorList>
    </citation>
    <scope>NUCLEOTIDE SEQUENCE [LARGE SCALE GENOMIC DNA]</scope>
    <source>
        <strain evidence="11">JCM 19241</strain>
    </source>
</reference>
<comment type="function">
    <text evidence="8">Involved in lipopolysaccharide (LPS) biosynthesis. Catalyzes the transfer of 3-deoxy-D-manno-octulosonate (Kdo) residue(s) from CMP-Kdo to lipid IV(A), the tetraacyldisaccharide-1,4'-bisphosphate precursor of lipid A.</text>
</comment>
<evidence type="ECO:0000256" key="5">
    <source>
        <dbReference type="ARBA" id="ARBA00031445"/>
    </source>
</evidence>
<sequence>MLFSPFLLTILLKKKTGKPSVGKRWKEYFGFTPKMDTNAPFWIHTVSVGETIAAIPLIKALKRKYLQNHLAHHHYYYRGRAS</sequence>
<feature type="active site" description="Proton acceptor" evidence="7">
    <location>
        <position position="50"/>
    </location>
</feature>
<evidence type="ECO:0000256" key="1">
    <source>
        <dbReference type="ARBA" id="ARBA00004713"/>
    </source>
</evidence>
<keyword evidence="4 8" id="KW-0808">Transferase</keyword>
<feature type="domain" description="3-deoxy-D-manno-octulosonic-acid transferase N-terminal" evidence="9">
    <location>
        <begin position="23"/>
        <end position="68"/>
    </location>
</feature>
<dbReference type="Pfam" id="PF04413">
    <property type="entry name" value="Glycos_transf_N"/>
    <property type="match status" value="1"/>
</dbReference>
<protein>
    <recommendedName>
        <fullName evidence="3 8">3-deoxy-D-manno-octulosonic acid transferase</fullName>
        <shortName evidence="8">Kdo transferase</shortName>
        <ecNumber evidence="2 8">2.4.99.12</ecNumber>
    </recommendedName>
    <alternativeName>
        <fullName evidence="5 8">Lipid IV(A) 3-deoxy-D-manno-octulosonic acid transferase</fullName>
    </alternativeName>
</protein>
<evidence type="ECO:0000256" key="2">
    <source>
        <dbReference type="ARBA" id="ARBA00012621"/>
    </source>
</evidence>
<keyword evidence="8" id="KW-0448">Lipopolysaccharide biosynthesis</keyword>
<dbReference type="GO" id="GO:0009244">
    <property type="term" value="P:lipopolysaccharide core region biosynthetic process"/>
    <property type="evidence" value="ECO:0007669"/>
    <property type="project" value="UniProtKB-UniRule"/>
</dbReference>
<dbReference type="Proteomes" id="UP000031666">
    <property type="component" value="Unassembled WGS sequence"/>
</dbReference>
<evidence type="ECO:0000256" key="6">
    <source>
        <dbReference type="ARBA" id="ARBA00049183"/>
    </source>
</evidence>
<dbReference type="PANTHER" id="PTHR42755">
    <property type="entry name" value="3-DEOXY-MANNO-OCTULOSONATE CYTIDYLYLTRANSFERASE"/>
    <property type="match status" value="1"/>
</dbReference>
<dbReference type="EC" id="2.4.99.12" evidence="2 8"/>
<gene>
    <name evidence="10" type="ORF">JCM19241_1732</name>
</gene>
<dbReference type="GO" id="GO:0043842">
    <property type="term" value="F:Kdo transferase activity"/>
    <property type="evidence" value="ECO:0007669"/>
    <property type="project" value="UniProtKB-EC"/>
</dbReference>
<dbReference type="EMBL" id="BBSC01000008">
    <property type="protein sequence ID" value="GAM77262.1"/>
    <property type="molecule type" value="Genomic_DNA"/>
</dbReference>
<evidence type="ECO:0000256" key="3">
    <source>
        <dbReference type="ARBA" id="ARBA00019077"/>
    </source>
</evidence>
<dbReference type="AlphaFoldDB" id="A0A0B8QJK5"/>
<keyword evidence="8" id="KW-1003">Cell membrane</keyword>
<comment type="caution">
    <text evidence="10">The sequence shown here is derived from an EMBL/GenBank/DDBJ whole genome shotgun (WGS) entry which is preliminary data.</text>
</comment>
<dbReference type="PANTHER" id="PTHR42755:SF1">
    <property type="entry name" value="3-DEOXY-D-MANNO-OCTULOSONIC ACID TRANSFERASE, MITOCHONDRIAL-RELATED"/>
    <property type="match status" value="1"/>
</dbReference>
<comment type="similarity">
    <text evidence="8">Belongs to the glycosyltransferase group 1 family.</text>
</comment>
<dbReference type="InterPro" id="IPR039901">
    <property type="entry name" value="Kdotransferase"/>
</dbReference>
<evidence type="ECO:0000256" key="8">
    <source>
        <dbReference type="RuleBase" id="RU365103"/>
    </source>
</evidence>
<keyword evidence="8" id="KW-0472">Membrane</keyword>
<comment type="subcellular location">
    <subcellularLocation>
        <location evidence="8">Cell membrane</location>
    </subcellularLocation>
</comment>
<dbReference type="GO" id="GO:0005886">
    <property type="term" value="C:plasma membrane"/>
    <property type="evidence" value="ECO:0007669"/>
    <property type="project" value="UniProtKB-SubCell"/>
</dbReference>
<accession>A0A0B8QJK5</accession>